<keyword evidence="6" id="KW-0732">Signal</keyword>
<organism evidence="8 9">
    <name type="scientific">Clavelina lepadiformis</name>
    <name type="common">Light-bulb sea squirt</name>
    <name type="synonym">Ascidia lepadiformis</name>
    <dbReference type="NCBI Taxonomy" id="159417"/>
    <lineage>
        <taxon>Eukaryota</taxon>
        <taxon>Metazoa</taxon>
        <taxon>Chordata</taxon>
        <taxon>Tunicata</taxon>
        <taxon>Ascidiacea</taxon>
        <taxon>Aplousobranchia</taxon>
        <taxon>Clavelinidae</taxon>
        <taxon>Clavelina</taxon>
    </lineage>
</organism>
<comment type="caution">
    <text evidence="5">Lacks conserved residue(s) required for the propagation of feature annotation.</text>
</comment>
<keyword evidence="9" id="KW-1185">Reference proteome</keyword>
<dbReference type="SUPFAM" id="SSF57610">
    <property type="entry name" value="Thyroglobulin type-1 domain"/>
    <property type="match status" value="1"/>
</dbReference>
<evidence type="ECO:0000256" key="3">
    <source>
        <dbReference type="ARBA" id="ARBA00022737"/>
    </source>
</evidence>
<dbReference type="PANTHER" id="PTHR12352">
    <property type="entry name" value="SECRETED MODULAR CALCIUM-BINDING PROTEIN"/>
    <property type="match status" value="1"/>
</dbReference>
<comment type="subcellular location">
    <subcellularLocation>
        <location evidence="1">Secreted</location>
    </subcellularLocation>
</comment>
<dbReference type="InterPro" id="IPR036857">
    <property type="entry name" value="Thyroglobulin_1_sf"/>
</dbReference>
<evidence type="ECO:0000256" key="5">
    <source>
        <dbReference type="PROSITE-ProRule" id="PRU00500"/>
    </source>
</evidence>
<dbReference type="EMBL" id="CAWYQH010000013">
    <property type="protein sequence ID" value="CAK8674860.1"/>
    <property type="molecule type" value="Genomic_DNA"/>
</dbReference>
<dbReference type="Gene3D" id="4.10.800.10">
    <property type="entry name" value="Thyroglobulin type-1"/>
    <property type="match status" value="1"/>
</dbReference>
<accession>A0ABP0F576</accession>
<dbReference type="Proteomes" id="UP001642483">
    <property type="component" value="Unassembled WGS sequence"/>
</dbReference>
<dbReference type="PROSITE" id="PS51162">
    <property type="entry name" value="THYROGLOBULIN_1_2"/>
    <property type="match status" value="1"/>
</dbReference>
<dbReference type="CDD" id="cd00191">
    <property type="entry name" value="TY"/>
    <property type="match status" value="1"/>
</dbReference>
<dbReference type="PROSITE" id="PS00484">
    <property type="entry name" value="THYROGLOBULIN_1_1"/>
    <property type="match status" value="1"/>
</dbReference>
<evidence type="ECO:0000313" key="9">
    <source>
        <dbReference type="Proteomes" id="UP001642483"/>
    </source>
</evidence>
<evidence type="ECO:0000256" key="2">
    <source>
        <dbReference type="ARBA" id="ARBA00022525"/>
    </source>
</evidence>
<gene>
    <name evidence="8" type="ORF">CVLEPA_LOCUS4516</name>
</gene>
<keyword evidence="4 5" id="KW-1015">Disulfide bond</keyword>
<proteinExistence type="predicted"/>
<dbReference type="SMART" id="SM00211">
    <property type="entry name" value="TY"/>
    <property type="match status" value="1"/>
</dbReference>
<reference evidence="8 9" key="1">
    <citation type="submission" date="2024-02" db="EMBL/GenBank/DDBJ databases">
        <authorList>
            <person name="Daric V."/>
            <person name="Darras S."/>
        </authorList>
    </citation>
    <scope>NUCLEOTIDE SEQUENCE [LARGE SCALE GENOMIC DNA]</scope>
</reference>
<keyword evidence="2" id="KW-0964">Secreted</keyword>
<keyword evidence="3" id="KW-0677">Repeat</keyword>
<evidence type="ECO:0000259" key="7">
    <source>
        <dbReference type="PROSITE" id="PS51162"/>
    </source>
</evidence>
<evidence type="ECO:0000256" key="4">
    <source>
        <dbReference type="ARBA" id="ARBA00023157"/>
    </source>
</evidence>
<dbReference type="PANTHER" id="PTHR12352:SF3">
    <property type="entry name" value="NIDOGEN-2"/>
    <property type="match status" value="1"/>
</dbReference>
<evidence type="ECO:0000256" key="1">
    <source>
        <dbReference type="ARBA" id="ARBA00004613"/>
    </source>
</evidence>
<name>A0ABP0F576_CLALP</name>
<dbReference type="InterPro" id="IPR000716">
    <property type="entry name" value="Thyroglobulin_1"/>
</dbReference>
<feature type="disulfide bond" evidence="5">
    <location>
        <begin position="70"/>
        <end position="90"/>
    </location>
</feature>
<evidence type="ECO:0000313" key="8">
    <source>
        <dbReference type="EMBL" id="CAK8674860.1"/>
    </source>
</evidence>
<comment type="caution">
    <text evidence="8">The sequence shown here is derived from an EMBL/GenBank/DDBJ whole genome shotgun (WGS) entry which is preliminary data.</text>
</comment>
<evidence type="ECO:0000256" key="6">
    <source>
        <dbReference type="SAM" id="SignalP"/>
    </source>
</evidence>
<dbReference type="Pfam" id="PF00086">
    <property type="entry name" value="Thyroglobulin_1"/>
    <property type="match status" value="1"/>
</dbReference>
<dbReference type="InterPro" id="IPR051950">
    <property type="entry name" value="Dev_reg/Prot_inhib"/>
</dbReference>
<protein>
    <recommendedName>
        <fullName evidence="7">Thyroglobulin type-1 domain-containing protein</fullName>
    </recommendedName>
</protein>
<feature type="domain" description="Thyroglobulin type-1" evidence="7">
    <location>
        <begin position="26"/>
        <end position="90"/>
    </location>
</feature>
<feature type="chain" id="PRO_5047396780" description="Thyroglobulin type-1 domain-containing protein" evidence="6">
    <location>
        <begin position="22"/>
        <end position="91"/>
    </location>
</feature>
<sequence>MRTFLILSLLCFATMLVCTSAGIFGSENCIEALHLAEEKEKRGLLGVPVPKCAIDGRWKPVQCVAAYCWCVDGEGNEKPGTLKFLSQPNCH</sequence>
<feature type="signal peptide" evidence="6">
    <location>
        <begin position="1"/>
        <end position="21"/>
    </location>
</feature>